<evidence type="ECO:0000313" key="4">
    <source>
        <dbReference type="EMBL" id="KQC85825.1"/>
    </source>
</evidence>
<keyword evidence="5" id="KW-1185">Reference proteome</keyword>
<evidence type="ECO:0000259" key="3">
    <source>
        <dbReference type="PROSITE" id="PS51746"/>
    </source>
</evidence>
<dbReference type="PROSITE" id="PS51746">
    <property type="entry name" value="PPM_2"/>
    <property type="match status" value="1"/>
</dbReference>
<accession>A0AAW3JUJ2</accession>
<keyword evidence="2" id="KW-0812">Transmembrane</keyword>
<dbReference type="PANTHER" id="PTHR43156">
    <property type="entry name" value="STAGE II SPORULATION PROTEIN E-RELATED"/>
    <property type="match status" value="1"/>
</dbReference>
<dbReference type="PANTHER" id="PTHR43156:SF2">
    <property type="entry name" value="STAGE II SPORULATION PROTEIN E"/>
    <property type="match status" value="1"/>
</dbReference>
<dbReference type="Pfam" id="PF07228">
    <property type="entry name" value="SpoIIE"/>
    <property type="match status" value="1"/>
</dbReference>
<evidence type="ECO:0000256" key="1">
    <source>
        <dbReference type="ARBA" id="ARBA00022801"/>
    </source>
</evidence>
<feature type="transmembrane region" description="Helical" evidence="2">
    <location>
        <begin position="70"/>
        <end position="103"/>
    </location>
</feature>
<dbReference type="EMBL" id="LLKB01000001">
    <property type="protein sequence ID" value="KQC85825.1"/>
    <property type="molecule type" value="Genomic_DNA"/>
</dbReference>
<protein>
    <recommendedName>
        <fullName evidence="3">PPM-type phosphatase domain-containing protein</fullName>
    </recommendedName>
</protein>
<evidence type="ECO:0000256" key="2">
    <source>
        <dbReference type="SAM" id="Phobius"/>
    </source>
</evidence>
<proteinExistence type="predicted"/>
<dbReference type="GO" id="GO:0016791">
    <property type="term" value="F:phosphatase activity"/>
    <property type="evidence" value="ECO:0007669"/>
    <property type="project" value="TreeGrafter"/>
</dbReference>
<organism evidence="4 5">
    <name type="scientific">Butyribacter intestini</name>
    <dbReference type="NCBI Taxonomy" id="1703332"/>
    <lineage>
        <taxon>Bacteria</taxon>
        <taxon>Bacillati</taxon>
        <taxon>Bacillota</taxon>
        <taxon>Clostridia</taxon>
        <taxon>Lachnospirales</taxon>
        <taxon>Lachnospiraceae</taxon>
        <taxon>Butyribacter</taxon>
    </lineage>
</organism>
<keyword evidence="1" id="KW-0378">Hydrolase</keyword>
<reference evidence="4 5" key="1">
    <citation type="submission" date="2015-10" db="EMBL/GenBank/DDBJ databases">
        <title>Butyribacter intestini gen. nov., sp. nov., a butyric acid-producing bacterium of the family Lachnospiraceae isolated from the human faeces.</title>
        <authorList>
            <person name="Zou Y."/>
            <person name="Xue W."/>
            <person name="Luo G."/>
            <person name="Lv M."/>
        </authorList>
    </citation>
    <scope>NUCLEOTIDE SEQUENCE [LARGE SCALE GENOMIC DNA]</scope>
    <source>
        <strain evidence="4 5">TF01-11</strain>
    </source>
</reference>
<keyword evidence="2" id="KW-1133">Transmembrane helix</keyword>
<feature type="transmembrane region" description="Helical" evidence="2">
    <location>
        <begin position="115"/>
        <end position="132"/>
    </location>
</feature>
<feature type="transmembrane region" description="Helical" evidence="2">
    <location>
        <begin position="33"/>
        <end position="58"/>
    </location>
</feature>
<feature type="domain" description="PPM-type phosphatase" evidence="3">
    <location>
        <begin position="422"/>
        <end position="629"/>
    </location>
</feature>
<dbReference type="Proteomes" id="UP000050833">
    <property type="component" value="Unassembled WGS sequence"/>
</dbReference>
<dbReference type="Pfam" id="PF19732">
    <property type="entry name" value="SpoIIE_N"/>
    <property type="match status" value="1"/>
</dbReference>
<dbReference type="InterPro" id="IPR052016">
    <property type="entry name" value="Bact_Sigma-Reg"/>
</dbReference>
<dbReference type="AlphaFoldDB" id="A0AAW3JUJ2"/>
<dbReference type="InterPro" id="IPR045768">
    <property type="entry name" value="SpoIIE_N"/>
</dbReference>
<comment type="caution">
    <text evidence="4">The sequence shown here is derived from an EMBL/GenBank/DDBJ whole genome shotgun (WGS) entry which is preliminary data.</text>
</comment>
<dbReference type="SUPFAM" id="SSF81606">
    <property type="entry name" value="PP2C-like"/>
    <property type="match status" value="1"/>
</dbReference>
<dbReference type="Gene3D" id="3.60.40.10">
    <property type="entry name" value="PPM-type phosphatase domain"/>
    <property type="match status" value="1"/>
</dbReference>
<dbReference type="InterPro" id="IPR036457">
    <property type="entry name" value="PPM-type-like_dom_sf"/>
</dbReference>
<dbReference type="InterPro" id="IPR001932">
    <property type="entry name" value="PPM-type_phosphatase-like_dom"/>
</dbReference>
<sequence length="632" mass="71259">MTKYANLIIYTFFYKFAGRREKESIMKYIGKKLFLQMIIGFFAGQVGICGMCVLGVAYFAAVFEKAKARLLLAFCVIAGMFLGLPMEMALCGSMVILSMLLIYDTLERQRIRIKTIHAALIAAVTFLIYGGLKLYMFPYNEYDIALLMFGTGLVLSLTKLFSEIVCYVKGGKSSGDKEYENIIGNRLNDFSHVFDRISIMMSDGTEENRYMESRDIRKIFREMSENVCTRCEKYEECSGQTAICRPEKFKTLSVSPDGCITLEQMPVEFARECIHCDRFLEEANQNLYIARNIIGYRNRVKQSRKAVANQMKEISAAVKNMLDSLPRMQRLSIELEEAFEKEFRKKRVICKNIYAYEKQDGQIEIIMNARTVKGRLVTATELSKIMSNIMQKRLKPSDASRKVIDTGFGEYIFVEETKYKVLTGVARLTKDGQSVSGDTFSMINLPSGELLMALSDGMGSGTSAFDDSKNVIELLEQMSEAGFSQTSAIRLINSLYMSDQEFENYATLDISLINLYKGECSFLKNGAVGTYVLNQGKMYCIEGQSLPMGVVSDAEPYIGKMSLYPGDYVIMMTDGVADMFSQERYNLEKFIKQIEIVNPGDMAQAIVDEAVSRNKGAVSDDMSVIVAGVWEN</sequence>
<name>A0AAW3JUJ2_9FIRM</name>
<dbReference type="SMART" id="SM00331">
    <property type="entry name" value="PP2C_SIG"/>
    <property type="match status" value="1"/>
</dbReference>
<keyword evidence="2" id="KW-0472">Membrane</keyword>
<gene>
    <name evidence="4" type="ORF">APZ18_01045</name>
</gene>
<evidence type="ECO:0000313" key="5">
    <source>
        <dbReference type="Proteomes" id="UP000050833"/>
    </source>
</evidence>